<name>A0A6G1HST6_9PEZI</name>
<reference evidence="2" key="1">
    <citation type="journal article" date="2020" name="Stud. Mycol.">
        <title>101 Dothideomycetes genomes: a test case for predicting lifestyles and emergence of pathogens.</title>
        <authorList>
            <person name="Haridas S."/>
            <person name="Albert R."/>
            <person name="Binder M."/>
            <person name="Bloem J."/>
            <person name="Labutti K."/>
            <person name="Salamov A."/>
            <person name="Andreopoulos B."/>
            <person name="Baker S."/>
            <person name="Barry K."/>
            <person name="Bills G."/>
            <person name="Bluhm B."/>
            <person name="Cannon C."/>
            <person name="Castanera R."/>
            <person name="Culley D."/>
            <person name="Daum C."/>
            <person name="Ezra D."/>
            <person name="Gonzalez J."/>
            <person name="Henrissat B."/>
            <person name="Kuo A."/>
            <person name="Liang C."/>
            <person name="Lipzen A."/>
            <person name="Lutzoni F."/>
            <person name="Magnuson J."/>
            <person name="Mondo S."/>
            <person name="Nolan M."/>
            <person name="Ohm R."/>
            <person name="Pangilinan J."/>
            <person name="Park H.-J."/>
            <person name="Ramirez L."/>
            <person name="Alfaro M."/>
            <person name="Sun H."/>
            <person name="Tritt A."/>
            <person name="Yoshinaga Y."/>
            <person name="Zwiers L.-H."/>
            <person name="Turgeon B."/>
            <person name="Goodwin S."/>
            <person name="Spatafora J."/>
            <person name="Crous P."/>
            <person name="Grigoriev I."/>
        </authorList>
    </citation>
    <scope>NUCLEOTIDE SEQUENCE</scope>
    <source>
        <strain evidence="2">CBS 262.69</strain>
    </source>
</reference>
<accession>A0A6G1HST6</accession>
<sequence length="92" mass="10784">MTDVVWYNFRRRKLGVEGWCFLLFVPEPKVGRSRSTQWAFLVSRPSLGKRRMDGIVSLCILYLSLFFFPPVCSYGWMIAIWLFWGNWAGIGV</sequence>
<dbReference type="AlphaFoldDB" id="A0A6G1HST6"/>
<keyword evidence="1" id="KW-1133">Transmembrane helix</keyword>
<keyword evidence="3" id="KW-1185">Reference proteome</keyword>
<keyword evidence="1" id="KW-0812">Transmembrane</keyword>
<organism evidence="2 3">
    <name type="scientific">Trichodelitschia bisporula</name>
    <dbReference type="NCBI Taxonomy" id="703511"/>
    <lineage>
        <taxon>Eukaryota</taxon>
        <taxon>Fungi</taxon>
        <taxon>Dikarya</taxon>
        <taxon>Ascomycota</taxon>
        <taxon>Pezizomycotina</taxon>
        <taxon>Dothideomycetes</taxon>
        <taxon>Dothideomycetes incertae sedis</taxon>
        <taxon>Phaeotrichales</taxon>
        <taxon>Phaeotrichaceae</taxon>
        <taxon>Trichodelitschia</taxon>
    </lineage>
</organism>
<proteinExistence type="predicted"/>
<evidence type="ECO:0008006" key="4">
    <source>
        <dbReference type="Google" id="ProtNLM"/>
    </source>
</evidence>
<keyword evidence="1" id="KW-0472">Membrane</keyword>
<dbReference type="Proteomes" id="UP000799640">
    <property type="component" value="Unassembled WGS sequence"/>
</dbReference>
<evidence type="ECO:0000256" key="1">
    <source>
        <dbReference type="SAM" id="Phobius"/>
    </source>
</evidence>
<feature type="transmembrane region" description="Helical" evidence="1">
    <location>
        <begin position="54"/>
        <end position="84"/>
    </location>
</feature>
<dbReference type="EMBL" id="ML996699">
    <property type="protein sequence ID" value="KAF2398926.1"/>
    <property type="molecule type" value="Genomic_DNA"/>
</dbReference>
<gene>
    <name evidence="2" type="ORF">EJ06DRAFT_95281</name>
</gene>
<evidence type="ECO:0000313" key="2">
    <source>
        <dbReference type="EMBL" id="KAF2398926.1"/>
    </source>
</evidence>
<protein>
    <recommendedName>
        <fullName evidence="4">Transmembrane protein</fullName>
    </recommendedName>
</protein>
<evidence type="ECO:0000313" key="3">
    <source>
        <dbReference type="Proteomes" id="UP000799640"/>
    </source>
</evidence>